<keyword evidence="3" id="KW-0677">Repeat</keyword>
<feature type="compositionally biased region" description="Basic and acidic residues" evidence="5">
    <location>
        <begin position="1306"/>
        <end position="1320"/>
    </location>
</feature>
<dbReference type="PROSITE" id="PS00888">
    <property type="entry name" value="CNMP_BINDING_1"/>
    <property type="match status" value="1"/>
</dbReference>
<keyword evidence="8" id="KW-1185">Reference proteome</keyword>
<dbReference type="STRING" id="296587.C1FJH7"/>
<name>C1FJH7_MICCC</name>
<dbReference type="CDD" id="cd00038">
    <property type="entry name" value="CAP_ED"/>
    <property type="match status" value="5"/>
</dbReference>
<feature type="domain" description="Cyclic nucleotide-binding" evidence="6">
    <location>
        <begin position="525"/>
        <end position="569"/>
    </location>
</feature>
<dbReference type="SMART" id="SM00369">
    <property type="entry name" value="LRR_TYP"/>
    <property type="match status" value="5"/>
</dbReference>
<dbReference type="InterPro" id="IPR014710">
    <property type="entry name" value="RmlC-like_jellyroll"/>
</dbReference>
<reference evidence="7 8" key="1">
    <citation type="journal article" date="2009" name="Science">
        <title>Green evolution and dynamic adaptations revealed by genomes of the marine picoeukaryotes Micromonas.</title>
        <authorList>
            <person name="Worden A.Z."/>
            <person name="Lee J.H."/>
            <person name="Mock T."/>
            <person name="Rouze P."/>
            <person name="Simmons M.P."/>
            <person name="Aerts A.L."/>
            <person name="Allen A.E."/>
            <person name="Cuvelier M.L."/>
            <person name="Derelle E."/>
            <person name="Everett M.V."/>
            <person name="Foulon E."/>
            <person name="Grimwood J."/>
            <person name="Gundlach H."/>
            <person name="Henrissat B."/>
            <person name="Napoli C."/>
            <person name="McDonald S.M."/>
            <person name="Parker M.S."/>
            <person name="Rombauts S."/>
            <person name="Salamov A."/>
            <person name="Von Dassow P."/>
            <person name="Badger J.H."/>
            <person name="Coutinho P.M."/>
            <person name="Demir E."/>
            <person name="Dubchak I."/>
            <person name="Gentemann C."/>
            <person name="Eikrem W."/>
            <person name="Gready J.E."/>
            <person name="John U."/>
            <person name="Lanier W."/>
            <person name="Lindquist E.A."/>
            <person name="Lucas S."/>
            <person name="Mayer K.F."/>
            <person name="Moreau H."/>
            <person name="Not F."/>
            <person name="Otillar R."/>
            <person name="Panaud O."/>
            <person name="Pangilinan J."/>
            <person name="Paulsen I."/>
            <person name="Piegu B."/>
            <person name="Poliakov A."/>
            <person name="Robbens S."/>
            <person name="Schmutz J."/>
            <person name="Toulza E."/>
            <person name="Wyss T."/>
            <person name="Zelensky A."/>
            <person name="Zhou K."/>
            <person name="Armbrust E.V."/>
            <person name="Bhattacharya D."/>
            <person name="Goodenough U.W."/>
            <person name="Van de Peer Y."/>
            <person name="Grigoriev I.V."/>
        </authorList>
    </citation>
    <scope>NUCLEOTIDE SEQUENCE [LARGE SCALE GENOMIC DNA]</scope>
    <source>
        <strain evidence="8">RCC299 / NOUM17</strain>
    </source>
</reference>
<dbReference type="OrthoDB" id="2018313at2759"/>
<evidence type="ECO:0000259" key="6">
    <source>
        <dbReference type="PROSITE" id="PS50042"/>
    </source>
</evidence>
<dbReference type="InterPro" id="IPR018490">
    <property type="entry name" value="cNMP-bd_dom_sf"/>
</dbReference>
<feature type="region of interest" description="Disordered" evidence="5">
    <location>
        <begin position="1090"/>
        <end position="1111"/>
    </location>
</feature>
<dbReference type="PROSITE" id="PS50042">
    <property type="entry name" value="CNMP_BINDING_3"/>
    <property type="match status" value="4"/>
</dbReference>
<evidence type="ECO:0000256" key="4">
    <source>
        <dbReference type="SAM" id="Coils"/>
    </source>
</evidence>
<dbReference type="Gene3D" id="2.60.120.10">
    <property type="entry name" value="Jelly Rolls"/>
    <property type="match status" value="5"/>
</dbReference>
<dbReference type="InterPro" id="IPR018488">
    <property type="entry name" value="cNMP-bd_CS"/>
</dbReference>
<feature type="domain" description="Cyclic nucleotide-binding" evidence="6">
    <location>
        <begin position="1127"/>
        <end position="1238"/>
    </location>
</feature>
<feature type="domain" description="Cyclic nucleotide-binding" evidence="6">
    <location>
        <begin position="1358"/>
        <end position="1456"/>
    </location>
</feature>
<dbReference type="PANTHER" id="PTHR11635:SF152">
    <property type="entry name" value="CAMP-DEPENDENT PROTEIN KINASE TYPE I REGULATORY SUBUNIT-RELATED"/>
    <property type="match status" value="1"/>
</dbReference>
<dbReference type="PANTHER" id="PTHR11635">
    <property type="entry name" value="CAMP-DEPENDENT PROTEIN KINASE REGULATORY CHAIN"/>
    <property type="match status" value="1"/>
</dbReference>
<protein>
    <recommendedName>
        <fullName evidence="6">Cyclic nucleotide-binding domain-containing protein</fullName>
    </recommendedName>
</protein>
<evidence type="ECO:0000256" key="2">
    <source>
        <dbReference type="ARBA" id="ARBA00022614"/>
    </source>
</evidence>
<evidence type="ECO:0000256" key="5">
    <source>
        <dbReference type="SAM" id="MobiDB-lite"/>
    </source>
</evidence>
<dbReference type="InterPro" id="IPR001611">
    <property type="entry name" value="Leu-rich_rpt"/>
</dbReference>
<dbReference type="SMART" id="SM00100">
    <property type="entry name" value="cNMP"/>
    <property type="match status" value="4"/>
</dbReference>
<evidence type="ECO:0000256" key="3">
    <source>
        <dbReference type="ARBA" id="ARBA00022737"/>
    </source>
</evidence>
<dbReference type="SUPFAM" id="SSF51206">
    <property type="entry name" value="cAMP-binding domain-like"/>
    <property type="match status" value="4"/>
</dbReference>
<dbReference type="InterPro" id="IPR050503">
    <property type="entry name" value="cAMP-dep_PK_reg_su-like"/>
</dbReference>
<dbReference type="GeneID" id="8248226"/>
<dbReference type="eggNOG" id="KOG0619">
    <property type="taxonomic scope" value="Eukaryota"/>
</dbReference>
<dbReference type="EMBL" id="CP001577">
    <property type="protein sequence ID" value="ACO70599.1"/>
    <property type="molecule type" value="Genomic_DNA"/>
</dbReference>
<keyword evidence="4" id="KW-0175">Coiled coil</keyword>
<dbReference type="KEGG" id="mis:MICPUN_62984"/>
<dbReference type="InterPro" id="IPR000595">
    <property type="entry name" value="cNMP-bd_dom"/>
</dbReference>
<sequence length="1706" mass="185595">MANPRNLRWWIRMIRSLRLGLLNLPRKVKILELRTRRQITEASAMVQEGLRLALFGSVSCNLLESLPDGIGQLMFLEHLDVSGNALVRLPSLSGLKAITRLDCAGNRLKSLPVTLSGCATLRELCCNNNPSLEWLPTDLGLFQPELRGVWCNGCALLELPNSLEAATGLVHLDVGRNRLRRLPDSLGGGQQPNLQTLRCGENAITALPAGLGGAVSLRALDASHNALEEVDVLAACATLVEIRLGDNAIASLPRNLAGGPRRLKAQLKALAHASSSVSRGSTGVLKPRVFTGWGDGEWDGLRVFDASGNSLRKIPTDLAATLLAGGRTPWRVLLHNNPMQASIRAALGQPDAEDVATLLRYLDALNDELELMDRDESELGDRARRVREGKLSAECPARIEKPEIGVMDRSDRFARRVHRRFSVSEDAPRVLQRVRTANPGALERVKPIDEQYLLRCEARKAAAAARARTRWGAAIFSKMKGTNDVKEAAAKLQRRDQLLDAIKRATEEKARRDEEEFRWIHDVELLRFIPFRLRCQLARSCRAVRCTRGERVYAEGDDGDTAFIVVEGRCQTRVNVPKDADEINSDDESEADLIKTEPNGDVVSGALALADVVEDFAKRNGRDPSEAEKEGLSRGRRHGEKACVGLETLLTGAPRPHTLIAKSQRTVLMEISRRELAKCLAEDDASRAKEHALKVTRAYNEAKRAFVETYGQSQGASWGEDAVAEEGADAYRESLLETPPAPSVREALFRAEASRQMSATPGFDAIDSEEERDAMVEDYFRRVKVTAHHLGLGLPDDLYSESDEEVLPWTRTWRANRSVEPPELLGSDPDGSSSLDSNRIAEWESLRATPLLGGGAGLFLCSEPTLTKAELRHVVSAGCRRVAARQDERPLCLENDPGERGCAYVVSGNSRGDIVRARRPTKFDPNPVPERVGVVKPGDVVCALSLLTGAKATQTVIASTAARAPPKMKALEINKKCLRAVVMRRPTVLDAMARVVAADVAQSSFADDARGVPLEKRAANELRIAHRIANAGWRHYAVGWRTWVRVGSTVRAECRRRIIREKLFGGGAGAFFAAAAGASLDAANDDEMIDEANNRPPQAETAQRRSSKRRGELVDLDNSQALGMAKPLRALIASERAAIAARSTRRVLARAGEVFVQQGFPGNSAFLVLGGSLEALVKKPGAQDDVEGGTLCRAGKLRPGACFGETCLLLGARRAATVRATRDSWLLEVGRRGLEWALRERPALADDLARVAAKGIARERVIGDEAAAAAADDEDDDLGLIDDDARMSSEEHRELVERVTKWVFHGEKPRGEEGDADDAKAPAVDDDGTPHGLRPTRSRLAFGEATKKVMGVLQNVDCFAALDRTQMLVMLREGADLETHPPGSRVCEQGDDRRDTMFVVMEGELEVKEETLTDPRSSAASGKVDKKVLRTLRRGDVFGESCLFTGAPRGCTVTATYRGATLIELSPAAIAPILRNVDSFVPTVAQVLASRLDAGDQAPNQGPNQATYPDQHPDALIDRAARLDASIRLRHDLAFPGEDAPRSFDVSEFRLSEKGTERSVIDESLSGLLRARHPFFRRFTSEELAAVAARGVAREIGTGKHLCRQGDAGKTMFIVVSGVAMVFLEERVGERAVKRKVGEVVAGQCFGEECALRAGGAAVDRVSTIIASPPGVRVVELGAGAFEAAFARRPALVDLAGEYLASLELV</sequence>
<dbReference type="Pfam" id="PF00027">
    <property type="entry name" value="cNMP_binding"/>
    <property type="match status" value="3"/>
</dbReference>
<gene>
    <name evidence="7" type="ORF">MICPUN_62984</name>
</gene>
<comment type="subcellular location">
    <subcellularLocation>
        <location evidence="1">Cytoplasm</location>
        <location evidence="1">Cytoskeleton</location>
        <location evidence="1">Cilium axoneme</location>
    </subcellularLocation>
</comment>
<dbReference type="SMART" id="SM00364">
    <property type="entry name" value="LRR_BAC"/>
    <property type="match status" value="5"/>
</dbReference>
<dbReference type="GO" id="GO:0005829">
    <property type="term" value="C:cytosol"/>
    <property type="evidence" value="ECO:0007669"/>
    <property type="project" value="TreeGrafter"/>
</dbReference>
<dbReference type="SUPFAM" id="SSF52058">
    <property type="entry name" value="L domain-like"/>
    <property type="match status" value="1"/>
</dbReference>
<evidence type="ECO:0000313" key="7">
    <source>
        <dbReference type="EMBL" id="ACO70599.1"/>
    </source>
</evidence>
<dbReference type="InParanoid" id="C1FJH7"/>
<organism evidence="7 8">
    <name type="scientific">Micromonas commoda (strain RCC299 / NOUM17 / CCMP2709)</name>
    <name type="common">Picoplanktonic green alga</name>
    <dbReference type="NCBI Taxonomy" id="296587"/>
    <lineage>
        <taxon>Eukaryota</taxon>
        <taxon>Viridiplantae</taxon>
        <taxon>Chlorophyta</taxon>
        <taxon>Mamiellophyceae</taxon>
        <taxon>Mamiellales</taxon>
        <taxon>Mamiellaceae</taxon>
        <taxon>Micromonas</taxon>
    </lineage>
</organism>
<dbReference type="PROSITE" id="PS51450">
    <property type="entry name" value="LRR"/>
    <property type="match status" value="2"/>
</dbReference>
<dbReference type="RefSeq" id="XP_002509341.1">
    <property type="nucleotide sequence ID" value="XM_002509295.1"/>
</dbReference>
<keyword evidence="2" id="KW-0433">Leucine-rich repeat</keyword>
<dbReference type="InterPro" id="IPR032675">
    <property type="entry name" value="LRR_dom_sf"/>
</dbReference>
<dbReference type="Gene3D" id="3.80.10.10">
    <property type="entry name" value="Ribonuclease Inhibitor"/>
    <property type="match status" value="2"/>
</dbReference>
<feature type="coiled-coil region" evidence="4">
    <location>
        <begin position="488"/>
        <end position="515"/>
    </location>
</feature>
<feature type="domain" description="Cyclic nucleotide-binding" evidence="6">
    <location>
        <begin position="1575"/>
        <end position="1683"/>
    </location>
</feature>
<dbReference type="GO" id="GO:0005930">
    <property type="term" value="C:axoneme"/>
    <property type="evidence" value="ECO:0007669"/>
    <property type="project" value="UniProtKB-SubCell"/>
</dbReference>
<evidence type="ECO:0000256" key="1">
    <source>
        <dbReference type="ARBA" id="ARBA00004430"/>
    </source>
</evidence>
<dbReference type="InterPro" id="IPR003591">
    <property type="entry name" value="Leu-rich_rpt_typical-subtyp"/>
</dbReference>
<feature type="region of interest" description="Disordered" evidence="5">
    <location>
        <begin position="1306"/>
        <end position="1336"/>
    </location>
</feature>
<proteinExistence type="predicted"/>
<dbReference type="Proteomes" id="UP000002009">
    <property type="component" value="Chromosome 12"/>
</dbReference>
<accession>C1FJH7</accession>
<dbReference type="GO" id="GO:0005952">
    <property type="term" value="C:cAMP-dependent protein kinase complex"/>
    <property type="evidence" value="ECO:0007669"/>
    <property type="project" value="InterPro"/>
</dbReference>
<evidence type="ECO:0000313" key="8">
    <source>
        <dbReference type="Proteomes" id="UP000002009"/>
    </source>
</evidence>